<dbReference type="KEGG" id="rcu:8261744"/>
<name>B9T568_RICCO</name>
<reference evidence="8" key="1">
    <citation type="journal article" date="2010" name="Nat. Biotechnol.">
        <title>Draft genome sequence of the oilseed species Ricinus communis.</title>
        <authorList>
            <person name="Chan A.P."/>
            <person name="Crabtree J."/>
            <person name="Zhao Q."/>
            <person name="Lorenzi H."/>
            <person name="Orvis J."/>
            <person name="Puiu D."/>
            <person name="Melake-Berhan A."/>
            <person name="Jones K.M."/>
            <person name="Redman J."/>
            <person name="Chen G."/>
            <person name="Cahoon E.B."/>
            <person name="Gedil M."/>
            <person name="Stanke M."/>
            <person name="Haas B.J."/>
            <person name="Wortman J.R."/>
            <person name="Fraser-Liggett C.M."/>
            <person name="Ravel J."/>
            <person name="Rabinowicz P.D."/>
        </authorList>
    </citation>
    <scope>NUCLEOTIDE SEQUENCE [LARGE SCALE GENOMIC DNA]</scope>
    <source>
        <strain evidence="8">cv. Hale</strain>
    </source>
</reference>
<dbReference type="Proteomes" id="UP000008311">
    <property type="component" value="Unassembled WGS sequence"/>
</dbReference>
<comment type="similarity">
    <text evidence="1">Belongs to the peptidase S10 family.</text>
</comment>
<organism evidence="7 8">
    <name type="scientific">Ricinus communis</name>
    <name type="common">Castor bean</name>
    <dbReference type="NCBI Taxonomy" id="3988"/>
    <lineage>
        <taxon>Eukaryota</taxon>
        <taxon>Viridiplantae</taxon>
        <taxon>Streptophyta</taxon>
        <taxon>Embryophyta</taxon>
        <taxon>Tracheophyta</taxon>
        <taxon>Spermatophyta</taxon>
        <taxon>Magnoliopsida</taxon>
        <taxon>eudicotyledons</taxon>
        <taxon>Gunneridae</taxon>
        <taxon>Pentapetalae</taxon>
        <taxon>rosids</taxon>
        <taxon>fabids</taxon>
        <taxon>Malpighiales</taxon>
        <taxon>Euphorbiaceae</taxon>
        <taxon>Acalyphoideae</taxon>
        <taxon>Acalypheae</taxon>
        <taxon>Ricinus</taxon>
    </lineage>
</organism>
<dbReference type="OrthoDB" id="443318at2759"/>
<evidence type="ECO:0000256" key="3">
    <source>
        <dbReference type="ARBA" id="ARBA00022670"/>
    </source>
</evidence>
<keyword evidence="4 7" id="KW-0378">Hydrolase</keyword>
<dbReference type="SMR" id="B9T568"/>
<dbReference type="Pfam" id="PF00450">
    <property type="entry name" value="Peptidase_S10"/>
    <property type="match status" value="1"/>
</dbReference>
<dbReference type="PRINTS" id="PR00724">
    <property type="entry name" value="CRBOXYPTASEC"/>
</dbReference>
<evidence type="ECO:0000313" key="8">
    <source>
        <dbReference type="Proteomes" id="UP000008311"/>
    </source>
</evidence>
<dbReference type="GO" id="GO:0006508">
    <property type="term" value="P:proteolysis"/>
    <property type="evidence" value="ECO:0007669"/>
    <property type="project" value="UniProtKB-KW"/>
</dbReference>
<dbReference type="InterPro" id="IPR029058">
    <property type="entry name" value="AB_hydrolase_fold"/>
</dbReference>
<dbReference type="GO" id="GO:0019748">
    <property type="term" value="P:secondary metabolic process"/>
    <property type="evidence" value="ECO:0000318"/>
    <property type="project" value="GO_Central"/>
</dbReference>
<dbReference type="GO" id="GO:0016747">
    <property type="term" value="F:acyltransferase activity, transferring groups other than amino-acyl groups"/>
    <property type="evidence" value="ECO:0000318"/>
    <property type="project" value="GO_Central"/>
</dbReference>
<dbReference type="EC" id="3.4.16.5" evidence="7"/>
<evidence type="ECO:0000256" key="1">
    <source>
        <dbReference type="ARBA" id="ARBA00009431"/>
    </source>
</evidence>
<feature type="chain" id="PRO_5002891957" evidence="6">
    <location>
        <begin position="20"/>
        <end position="484"/>
    </location>
</feature>
<keyword evidence="5" id="KW-0325">Glycoprotein</keyword>
<evidence type="ECO:0000256" key="5">
    <source>
        <dbReference type="ARBA" id="ARBA00023180"/>
    </source>
</evidence>
<protein>
    <submittedName>
        <fullName evidence="7">Serine carboxypeptidase, putative</fullName>
        <ecNumber evidence="7">3.4.16.5</ecNumber>
    </submittedName>
</protein>
<feature type="signal peptide" evidence="6">
    <location>
        <begin position="1"/>
        <end position="19"/>
    </location>
</feature>
<evidence type="ECO:0000313" key="7">
    <source>
        <dbReference type="EMBL" id="EEF28987.1"/>
    </source>
</evidence>
<sequence length="484" mass="54206">MPILHLFFLLIFLVKAASGGIVTSLPGYSSNELPFTLETGYVGVDNGNIQLFYYFVESNNNPETDPILFYVSGGPGYSGLWGFFFGIGPLTLDWNYNVTDPTNTEIPKLFDNDYAWTKFLNVLFIDGPAATGFSYSKTEEGNQTSNIKYAANLNEFIRKWVQNNPKFKWNDIYIAGDGFSGNSVPIAVQDIQNANNAGAQPYVNLRGYFLIGPGANFDQDQSSKYVYANKMGLIADEIFEDAVRTCEGNYSNPPNEECEKAMVPVKKLVAHINLGYILDPSCGGDSQGPQNTTQSLSKKPYDMIIKMGRRSLRQKSATSLQADRVTTPVCRKGYQQIANTWANYPGVFEALQVDMNNAPDPYFLWSTTVDNILYDKTQKNVVPYYQDLTTTSIRNLIMSGDHDMDIPNVSIEMWIGSLGLDETEKWRDITVSSETLGYTRKYENARAGFSLTYVSVKGGGHFIPQYVPVETYQMVYNWTMGLDL</sequence>
<keyword evidence="2 7" id="KW-0121">Carboxypeptidase</keyword>
<proteinExistence type="inferred from homology"/>
<dbReference type="GO" id="GO:0004185">
    <property type="term" value="F:serine-type carboxypeptidase activity"/>
    <property type="evidence" value="ECO:0007669"/>
    <property type="project" value="UniProtKB-EC"/>
</dbReference>
<dbReference type="eggNOG" id="KOG1282">
    <property type="taxonomic scope" value="Eukaryota"/>
</dbReference>
<gene>
    <name evidence="7" type="ORF">RCOM_0445930</name>
</gene>
<dbReference type="PANTHER" id="PTHR11802:SF319">
    <property type="entry name" value="CARBOXYPEPTIDASE"/>
    <property type="match status" value="1"/>
</dbReference>
<dbReference type="PANTHER" id="PTHR11802">
    <property type="entry name" value="SERINE PROTEASE FAMILY S10 SERINE CARBOXYPEPTIDASE"/>
    <property type="match status" value="1"/>
</dbReference>
<evidence type="ECO:0000256" key="4">
    <source>
        <dbReference type="ARBA" id="ARBA00022801"/>
    </source>
</evidence>
<keyword evidence="6" id="KW-0732">Signal</keyword>
<evidence type="ECO:0000256" key="2">
    <source>
        <dbReference type="ARBA" id="ARBA00022645"/>
    </source>
</evidence>
<dbReference type="AlphaFoldDB" id="B9T568"/>
<dbReference type="Gene3D" id="3.40.50.1820">
    <property type="entry name" value="alpha/beta hydrolase"/>
    <property type="match status" value="1"/>
</dbReference>
<keyword evidence="8" id="KW-1185">Reference proteome</keyword>
<dbReference type="Gene3D" id="3.40.50.12670">
    <property type="match status" value="1"/>
</dbReference>
<evidence type="ECO:0000256" key="6">
    <source>
        <dbReference type="SAM" id="SignalP"/>
    </source>
</evidence>
<dbReference type="PROSITE" id="PS00560">
    <property type="entry name" value="CARBOXYPEPT_SER_HIS"/>
    <property type="match status" value="1"/>
</dbReference>
<dbReference type="InterPro" id="IPR033124">
    <property type="entry name" value="Ser_caboxypep_his_AS"/>
</dbReference>
<accession>B9T568</accession>
<dbReference type="EMBL" id="EQ974512">
    <property type="protein sequence ID" value="EEF28987.1"/>
    <property type="molecule type" value="Genomic_DNA"/>
</dbReference>
<dbReference type="SUPFAM" id="SSF53474">
    <property type="entry name" value="alpha/beta-Hydrolases"/>
    <property type="match status" value="1"/>
</dbReference>
<dbReference type="InterPro" id="IPR001563">
    <property type="entry name" value="Peptidase_S10"/>
</dbReference>
<keyword evidence="3" id="KW-0645">Protease</keyword>
<dbReference type="InParanoid" id="B9T568"/>